<proteinExistence type="predicted"/>
<reference evidence="1" key="1">
    <citation type="submission" date="2019-08" db="EMBL/GenBank/DDBJ databases">
        <authorList>
            <person name="Kucharzyk K."/>
            <person name="Murdoch R.W."/>
            <person name="Higgins S."/>
            <person name="Loffler F."/>
        </authorList>
    </citation>
    <scope>NUCLEOTIDE SEQUENCE</scope>
</reference>
<accession>A0A645IE12</accession>
<organism evidence="1">
    <name type="scientific">bioreactor metagenome</name>
    <dbReference type="NCBI Taxonomy" id="1076179"/>
    <lineage>
        <taxon>unclassified sequences</taxon>
        <taxon>metagenomes</taxon>
        <taxon>ecological metagenomes</taxon>
    </lineage>
</organism>
<protein>
    <submittedName>
        <fullName evidence="1">Uncharacterized protein</fullName>
    </submittedName>
</protein>
<comment type="caution">
    <text evidence="1">The sequence shown here is derived from an EMBL/GenBank/DDBJ whole genome shotgun (WGS) entry which is preliminary data.</text>
</comment>
<sequence>MRFVFGHDIAVGQIVVHLNAADVVAGAEVVSDLARTLSLRGGKVLTGAAELDQTVFLVVVIHIVDLNGGSVGEQRDGFQYA</sequence>
<dbReference type="EMBL" id="VSSQ01112539">
    <property type="protein sequence ID" value="MPN49360.1"/>
    <property type="molecule type" value="Genomic_DNA"/>
</dbReference>
<name>A0A645IE12_9ZZZZ</name>
<gene>
    <name evidence="1" type="ORF">SDC9_196980</name>
</gene>
<evidence type="ECO:0000313" key="1">
    <source>
        <dbReference type="EMBL" id="MPN49360.1"/>
    </source>
</evidence>
<dbReference type="AlphaFoldDB" id="A0A645IE12"/>